<evidence type="ECO:0000313" key="2">
    <source>
        <dbReference type="EMBL" id="PSR28287.1"/>
    </source>
</evidence>
<dbReference type="Pfam" id="PF12728">
    <property type="entry name" value="HTH_17"/>
    <property type="match status" value="1"/>
</dbReference>
<dbReference type="InterPro" id="IPR009061">
    <property type="entry name" value="DNA-bd_dom_put_sf"/>
</dbReference>
<reference evidence="2 3" key="1">
    <citation type="journal article" date="2014" name="BMC Genomics">
        <title>Comparison of environmental and isolate Sulfobacillus genomes reveals diverse carbon, sulfur, nitrogen, and hydrogen metabolisms.</title>
        <authorList>
            <person name="Justice N.B."/>
            <person name="Norman A."/>
            <person name="Brown C.T."/>
            <person name="Singh A."/>
            <person name="Thomas B.C."/>
            <person name="Banfield J.F."/>
        </authorList>
    </citation>
    <scope>NUCLEOTIDE SEQUENCE [LARGE SCALE GENOMIC DNA]</scope>
    <source>
        <strain evidence="2">AMDSBA4</strain>
    </source>
</reference>
<comment type="caution">
    <text evidence="2">The sequence shown here is derived from an EMBL/GenBank/DDBJ whole genome shotgun (WGS) entry which is preliminary data.</text>
</comment>
<dbReference type="Gene3D" id="1.10.1660.10">
    <property type="match status" value="1"/>
</dbReference>
<dbReference type="PROSITE" id="PS50937">
    <property type="entry name" value="HTH_MERR_2"/>
    <property type="match status" value="1"/>
</dbReference>
<organism evidence="2 3">
    <name type="scientific">Sulfobacillus benefaciens</name>
    <dbReference type="NCBI Taxonomy" id="453960"/>
    <lineage>
        <taxon>Bacteria</taxon>
        <taxon>Bacillati</taxon>
        <taxon>Bacillota</taxon>
        <taxon>Clostridia</taxon>
        <taxon>Eubacteriales</taxon>
        <taxon>Clostridiales Family XVII. Incertae Sedis</taxon>
        <taxon>Sulfobacillus</taxon>
    </lineage>
</organism>
<dbReference type="CDD" id="cd04762">
    <property type="entry name" value="HTH_MerR-trunc"/>
    <property type="match status" value="1"/>
</dbReference>
<sequence length="70" mass="8154">MPEAESEEELVHVQEALRLLGVSRTTLHRWDKSGVLRAYRTAGGHRRYQKTDLLRLRNREQTSEQRGGHS</sequence>
<accession>A0A2T2X1C5</accession>
<dbReference type="InterPro" id="IPR000551">
    <property type="entry name" value="MerR-type_HTH_dom"/>
</dbReference>
<dbReference type="SUPFAM" id="SSF46955">
    <property type="entry name" value="Putative DNA-binding domain"/>
    <property type="match status" value="1"/>
</dbReference>
<dbReference type="AlphaFoldDB" id="A0A2T2X1C5"/>
<protein>
    <recommendedName>
        <fullName evidence="1">HTH merR-type domain-containing protein</fullName>
    </recommendedName>
</protein>
<name>A0A2T2X1C5_9FIRM</name>
<feature type="domain" description="HTH merR-type" evidence="1">
    <location>
        <begin position="13"/>
        <end position="57"/>
    </location>
</feature>
<dbReference type="InterPro" id="IPR041657">
    <property type="entry name" value="HTH_17"/>
</dbReference>
<dbReference type="EMBL" id="PXYW01000098">
    <property type="protein sequence ID" value="PSR28287.1"/>
    <property type="molecule type" value="Genomic_DNA"/>
</dbReference>
<dbReference type="GO" id="GO:0006355">
    <property type="term" value="P:regulation of DNA-templated transcription"/>
    <property type="evidence" value="ECO:0007669"/>
    <property type="project" value="InterPro"/>
</dbReference>
<evidence type="ECO:0000259" key="1">
    <source>
        <dbReference type="PROSITE" id="PS50937"/>
    </source>
</evidence>
<dbReference type="Proteomes" id="UP000242972">
    <property type="component" value="Unassembled WGS sequence"/>
</dbReference>
<dbReference type="NCBIfam" id="TIGR01764">
    <property type="entry name" value="excise"/>
    <property type="match status" value="1"/>
</dbReference>
<gene>
    <name evidence="2" type="ORF">C7B46_19050</name>
</gene>
<evidence type="ECO:0000313" key="3">
    <source>
        <dbReference type="Proteomes" id="UP000242972"/>
    </source>
</evidence>
<dbReference type="GO" id="GO:0003677">
    <property type="term" value="F:DNA binding"/>
    <property type="evidence" value="ECO:0007669"/>
    <property type="project" value="InterPro"/>
</dbReference>
<dbReference type="InterPro" id="IPR010093">
    <property type="entry name" value="SinI_DNA-bd"/>
</dbReference>
<proteinExistence type="predicted"/>